<proteinExistence type="predicted"/>
<accession>A0A0G1J6A4</accession>
<reference evidence="1 2" key="1">
    <citation type="journal article" date="2015" name="Nature">
        <title>rRNA introns, odd ribosomes, and small enigmatic genomes across a large radiation of phyla.</title>
        <authorList>
            <person name="Brown C.T."/>
            <person name="Hug L.A."/>
            <person name="Thomas B.C."/>
            <person name="Sharon I."/>
            <person name="Castelle C.J."/>
            <person name="Singh A."/>
            <person name="Wilkins M.J."/>
            <person name="Williams K.H."/>
            <person name="Banfield J.F."/>
        </authorList>
    </citation>
    <scope>NUCLEOTIDE SEQUENCE [LARGE SCALE GENOMIC DNA]</scope>
</reference>
<name>A0A0G1J6A4_9BACT</name>
<comment type="caution">
    <text evidence="1">The sequence shown here is derived from an EMBL/GenBank/DDBJ whole genome shotgun (WGS) entry which is preliminary data.</text>
</comment>
<sequence>MLFVILQKEGLRVKLKGRAGPEQLEIHSSELFWLPAHFSMPDSGIEPEISVVKLSRKMELNKRHQKKSCNNTKNPKVLINGKPLLQYKKGKRGGNHRIRRSYRSDNTGRICRSIISPRISERCYCFKKSNQKKKRK</sequence>
<evidence type="ECO:0000313" key="1">
    <source>
        <dbReference type="EMBL" id="KKT67151.1"/>
    </source>
</evidence>
<organism evidence="1 2">
    <name type="scientific">Candidatus Woesebacteria bacterium GW2011_GWA2_44_33</name>
    <dbReference type="NCBI Taxonomy" id="1618564"/>
    <lineage>
        <taxon>Bacteria</taxon>
        <taxon>Candidatus Woeseibacteriota</taxon>
    </lineage>
</organism>
<gene>
    <name evidence="1" type="ORF">UW60_C0012G0037</name>
</gene>
<dbReference type="EMBL" id="LCIY01000012">
    <property type="protein sequence ID" value="KKT67151.1"/>
    <property type="molecule type" value="Genomic_DNA"/>
</dbReference>
<dbReference type="AlphaFoldDB" id="A0A0G1J6A4"/>
<protein>
    <submittedName>
        <fullName evidence="1">Uncharacterized protein</fullName>
    </submittedName>
</protein>
<evidence type="ECO:0000313" key="2">
    <source>
        <dbReference type="Proteomes" id="UP000034826"/>
    </source>
</evidence>
<dbReference type="Proteomes" id="UP000034826">
    <property type="component" value="Unassembled WGS sequence"/>
</dbReference>